<dbReference type="Gene3D" id="1.10.1220.10">
    <property type="entry name" value="Met repressor-like"/>
    <property type="match status" value="1"/>
</dbReference>
<dbReference type="Pfam" id="PF04221">
    <property type="entry name" value="RelB"/>
    <property type="match status" value="1"/>
</dbReference>
<reference evidence="1 2" key="2">
    <citation type="journal article" date="2015" name="Genome Announc.">
        <title>Genome Sequence of the Sulfate-Reducing Thermophilic Bacterium Thermodesulfovibrio yellowstonii Strain DSM 11347T (Phylum Nitrospirae).</title>
        <authorList>
            <person name="Bhatnagar S."/>
            <person name="Badger J.H."/>
            <person name="Madupu R."/>
            <person name="Khouri H.M."/>
            <person name="O'Connor E.M."/>
            <person name="Robb F.T."/>
            <person name="Ward N.L."/>
            <person name="Eisen J.A."/>
        </authorList>
    </citation>
    <scope>NUCLEOTIDE SEQUENCE [LARGE SCALE GENOMIC DNA]</scope>
    <source>
        <strain evidence="2">ATCC 51303 / DSM 11347 / YP87</strain>
    </source>
</reference>
<accession>B5YIH4</accession>
<proteinExistence type="predicted"/>
<dbReference type="STRING" id="289376.THEYE_A0285"/>
<keyword evidence="2" id="KW-1185">Reference proteome</keyword>
<dbReference type="eggNOG" id="COG3077">
    <property type="taxonomic scope" value="Bacteria"/>
</dbReference>
<evidence type="ECO:0000313" key="2">
    <source>
        <dbReference type="Proteomes" id="UP000000718"/>
    </source>
</evidence>
<dbReference type="PATRIC" id="fig|289376.4.peg.281"/>
<dbReference type="EnsemblBacteria" id="ACI21738">
    <property type="protein sequence ID" value="ACI21738"/>
    <property type="gene ID" value="THEYE_A0285"/>
</dbReference>
<dbReference type="HOGENOM" id="CLU_2703657_0_0_0"/>
<dbReference type="InterPro" id="IPR013321">
    <property type="entry name" value="Arc_rbn_hlx_hlx"/>
</dbReference>
<dbReference type="OrthoDB" id="9804867at2"/>
<reference evidence="2" key="1">
    <citation type="submission" date="2008-08" db="EMBL/GenBank/DDBJ databases">
        <title>The complete genome sequence of Thermodesulfovibrio yellowstonii strain ATCC 51303 / DSM 11347 / YP87.</title>
        <authorList>
            <person name="Dodson R.J."/>
            <person name="Durkin A.S."/>
            <person name="Wu M."/>
            <person name="Eisen J."/>
            <person name="Sutton G."/>
        </authorList>
    </citation>
    <scope>NUCLEOTIDE SEQUENCE [LARGE SCALE GENOMIC DNA]</scope>
    <source>
        <strain evidence="2">ATCC 51303 / DSM 11347 / YP87</strain>
    </source>
</reference>
<dbReference type="Proteomes" id="UP000000718">
    <property type="component" value="Chromosome"/>
</dbReference>
<dbReference type="EMBL" id="CP001147">
    <property type="protein sequence ID" value="ACI21738.1"/>
    <property type="molecule type" value="Genomic_DNA"/>
</dbReference>
<dbReference type="KEGG" id="tye:THEYE_A0285"/>
<evidence type="ECO:0000313" key="1">
    <source>
        <dbReference type="EMBL" id="ACI21738.1"/>
    </source>
</evidence>
<gene>
    <name evidence="1" type="ordered locus">THEYE_A0285</name>
</gene>
<name>B5YIH4_THEYD</name>
<organism evidence="1 2">
    <name type="scientific">Thermodesulfovibrio yellowstonii (strain ATCC 51303 / DSM 11347 / YP87)</name>
    <dbReference type="NCBI Taxonomy" id="289376"/>
    <lineage>
        <taxon>Bacteria</taxon>
        <taxon>Pseudomonadati</taxon>
        <taxon>Nitrospirota</taxon>
        <taxon>Thermodesulfovibrionia</taxon>
        <taxon>Thermodesulfovibrionales</taxon>
        <taxon>Thermodesulfovibrionaceae</taxon>
        <taxon>Thermodesulfovibrio</taxon>
    </lineage>
</organism>
<dbReference type="GO" id="GO:0006355">
    <property type="term" value="P:regulation of DNA-templated transcription"/>
    <property type="evidence" value="ECO:0007669"/>
    <property type="project" value="InterPro"/>
</dbReference>
<dbReference type="InterPro" id="IPR007337">
    <property type="entry name" value="RelB/DinJ"/>
</dbReference>
<protein>
    <submittedName>
        <fullName evidence="1">DNA-damage-inducible protein J, putative</fullName>
    </submittedName>
</protein>
<dbReference type="AlphaFoldDB" id="B5YIH4"/>
<dbReference type="InParanoid" id="B5YIH4"/>
<sequence>MIDKDLQEKAKKVFKKYNLSLNEGINMLLRQIVKEKKLPLEAGKELKKAIEESRKGKVVAFKNTEELLKEIRK</sequence>